<feature type="transmembrane region" description="Helical" evidence="8">
    <location>
        <begin position="556"/>
        <end position="572"/>
    </location>
</feature>
<reference evidence="11" key="1">
    <citation type="journal article" date="2011" name="PLoS ONE">
        <title>The genome of Akkermansia muciniphila, a dedicated intestinal mucin degrader, and its use in exploring intestinal metagenomes.</title>
        <authorList>
            <person name="van Passel M.W."/>
            <person name="Kant R."/>
            <person name="Zoetendal E.G."/>
            <person name="Plugge C.M."/>
            <person name="Derrien M."/>
            <person name="Malfatti S.A."/>
            <person name="Chain P.S."/>
            <person name="Woyke T."/>
            <person name="Palva A."/>
            <person name="de Vos W.M."/>
            <person name="Smidt H."/>
        </authorList>
    </citation>
    <scope>NUCLEOTIDE SEQUENCE [LARGE SCALE GENOMIC DNA]</scope>
    <source>
        <strain evidence="11">ATCC BAA-835 / DSM 22959 / JCM 33894 / BCRC 81048 / CCUG 64013 / CIP 107961 / Muc</strain>
    </source>
</reference>
<dbReference type="Proteomes" id="UP000001031">
    <property type="component" value="Chromosome"/>
</dbReference>
<accession>B2UMX6</accession>
<keyword evidence="6 8" id="KW-0472">Membrane</keyword>
<evidence type="ECO:0000256" key="5">
    <source>
        <dbReference type="ARBA" id="ARBA00022989"/>
    </source>
</evidence>
<dbReference type="BioCyc" id="AMUC349741:G1GBX-384-MONOMER"/>
<dbReference type="InterPro" id="IPR028250">
    <property type="entry name" value="DsbDN"/>
</dbReference>
<dbReference type="InterPro" id="IPR036249">
    <property type="entry name" value="Thioredoxin-like_sf"/>
</dbReference>
<dbReference type="InterPro" id="IPR003834">
    <property type="entry name" value="Cyt_c_assmbl_TM_dom"/>
</dbReference>
<dbReference type="OrthoDB" id="9811036at2"/>
<keyword evidence="4" id="KW-0201">Cytochrome c-type biogenesis</keyword>
<dbReference type="GO" id="GO:0005886">
    <property type="term" value="C:plasma membrane"/>
    <property type="evidence" value="ECO:0007669"/>
    <property type="project" value="UniProtKB-SubCell"/>
</dbReference>
<dbReference type="InterPro" id="IPR013766">
    <property type="entry name" value="Thioredoxin_domain"/>
</dbReference>
<feature type="transmembrane region" description="Helical" evidence="8">
    <location>
        <begin position="334"/>
        <end position="357"/>
    </location>
</feature>
<dbReference type="GO" id="GO:0015035">
    <property type="term" value="F:protein-disulfide reductase activity"/>
    <property type="evidence" value="ECO:0007669"/>
    <property type="project" value="TreeGrafter"/>
</dbReference>
<dbReference type="Pfam" id="PF02683">
    <property type="entry name" value="DsbD_TM"/>
    <property type="match status" value="1"/>
</dbReference>
<feature type="transmembrane region" description="Helical" evidence="8">
    <location>
        <begin position="378"/>
        <end position="398"/>
    </location>
</feature>
<dbReference type="PANTHER" id="PTHR32234">
    <property type="entry name" value="THIOL:DISULFIDE INTERCHANGE PROTEIN DSBD"/>
    <property type="match status" value="1"/>
</dbReference>
<dbReference type="eggNOG" id="COG4233">
    <property type="taxonomic scope" value="Bacteria"/>
</dbReference>
<evidence type="ECO:0000256" key="4">
    <source>
        <dbReference type="ARBA" id="ARBA00022748"/>
    </source>
</evidence>
<proteinExistence type="predicted"/>
<name>B2UMX6_AKKM8</name>
<evidence type="ECO:0000256" key="3">
    <source>
        <dbReference type="ARBA" id="ARBA00022692"/>
    </source>
</evidence>
<feature type="domain" description="Thioredoxin" evidence="9">
    <location>
        <begin position="645"/>
        <end position="775"/>
    </location>
</feature>
<dbReference type="PANTHER" id="PTHR32234:SF3">
    <property type="entry name" value="SUPPRESSION OF COPPER SENSITIVITY PROTEIN"/>
    <property type="match status" value="1"/>
</dbReference>
<feature type="region of interest" description="Disordered" evidence="7">
    <location>
        <begin position="300"/>
        <end position="322"/>
    </location>
</feature>
<dbReference type="Gene3D" id="3.40.30.10">
    <property type="entry name" value="Glutaredoxin"/>
    <property type="match status" value="1"/>
</dbReference>
<dbReference type="PROSITE" id="PS51352">
    <property type="entry name" value="THIOREDOXIN_2"/>
    <property type="match status" value="1"/>
</dbReference>
<dbReference type="SMR" id="B2UMX6"/>
<evidence type="ECO:0000256" key="6">
    <source>
        <dbReference type="ARBA" id="ARBA00023136"/>
    </source>
</evidence>
<keyword evidence="11" id="KW-1185">Reference proteome</keyword>
<evidence type="ECO:0000256" key="1">
    <source>
        <dbReference type="ARBA" id="ARBA00004651"/>
    </source>
</evidence>
<keyword evidence="2" id="KW-1003">Cell membrane</keyword>
<evidence type="ECO:0000313" key="11">
    <source>
        <dbReference type="Proteomes" id="UP000001031"/>
    </source>
</evidence>
<dbReference type="KEGG" id="amu:Amuc_0343"/>
<evidence type="ECO:0000256" key="8">
    <source>
        <dbReference type="SAM" id="Phobius"/>
    </source>
</evidence>
<evidence type="ECO:0000256" key="2">
    <source>
        <dbReference type="ARBA" id="ARBA00022475"/>
    </source>
</evidence>
<dbReference type="Pfam" id="PF13899">
    <property type="entry name" value="Thioredoxin_7"/>
    <property type="match status" value="1"/>
</dbReference>
<feature type="transmembrane region" description="Helical" evidence="8">
    <location>
        <begin position="479"/>
        <end position="500"/>
    </location>
</feature>
<dbReference type="GO" id="GO:0017004">
    <property type="term" value="P:cytochrome complex assembly"/>
    <property type="evidence" value="ECO:0007669"/>
    <property type="project" value="UniProtKB-KW"/>
</dbReference>
<feature type="transmembrane region" description="Helical" evidence="8">
    <location>
        <begin position="512"/>
        <end position="535"/>
    </location>
</feature>
<feature type="transmembrane region" description="Helical" evidence="8">
    <location>
        <begin position="438"/>
        <end position="458"/>
    </location>
</feature>
<dbReference type="HOGENOM" id="CLU_014657_1_0_0"/>
<feature type="transmembrane region" description="Helical" evidence="8">
    <location>
        <begin position="584"/>
        <end position="602"/>
    </location>
</feature>
<dbReference type="AlphaFoldDB" id="B2UMX6"/>
<evidence type="ECO:0000313" key="10">
    <source>
        <dbReference type="EMBL" id="ACD04182.1"/>
    </source>
</evidence>
<keyword evidence="5 8" id="KW-1133">Transmembrane helix</keyword>
<dbReference type="SUPFAM" id="SSF52833">
    <property type="entry name" value="Thioredoxin-like"/>
    <property type="match status" value="1"/>
</dbReference>
<protein>
    <submittedName>
        <fullName evidence="10">Thiol:disulfide interchange protein-like protein</fullName>
    </submittedName>
</protein>
<feature type="transmembrane region" description="Helical" evidence="8">
    <location>
        <begin position="614"/>
        <end position="633"/>
    </location>
</feature>
<sequence length="776" mass="84330">MVTAFAMRNFLKAAVGCLGMIAGCFSTGEAQDFGGMSFGEAGNFGPPQTSGSSKATVTSYGEASFVIVTELALPDHWHVYYKNPGTVGLPMEAALQPVPGFRVEGPFWQIPELEKGLVDFYGYSGKAKMAFRVTPEKDAPPEATFITTMTWQMCAEQCAAPETKNFSVTLKRGDGQTAPDAAELTGNMAGLAAPDWAEGLKARISQEGKTVTLHLRTNGRPVPQDSVYFFCNQGEINPTTPQIFKKLDDSNYELSMQFNDTTDGLYPNNLPDADRGKPLTSLSGILRAGREGIIITADDRPFSGESQSTAAGTESAPEPSASIPAPPLMGLGEIMFFMFIGGIILNVMPCVFPVIGLKIMGFVQLGGGERKKVLAHSLTFVLGILISFWLITAILIALKANMFDWSAPAGPGVFSGDFWLGRGAEGVVNWAFWFENPWVNFCLLGLMLAMGLSMFGVFEIGVKATTMGNDLQHRKGYAGSFWSGALATVISTPCSAPFLGQAIGAAMLQPPLGIVLCLTMMGLGMSLPYIILGAFPVLTRYLPKPGAWMESFKQSMSFLMFGTAAYFLWIYMAFFDAENHPQDILFLFFGLVLFSMAFWVYGRWCPMYRSRKSRITGGIFSVIFLLAGLYYMLPPEGAAWFGRGSAPGAAESAAAAPSLQEEGNIWIPWSPEAMQAALDGGKPVYVDFTARWCSTCQVNKASYTDEVLAAFKKYGIVMMKADKTRTNPAIDQELKNLGRTAVPVNALYLPGRKPAVTRELLSPAYLLEFLEKEMER</sequence>
<comment type="subcellular location">
    <subcellularLocation>
        <location evidence="1">Cell membrane</location>
        <topology evidence="1">Multi-pass membrane protein</topology>
    </subcellularLocation>
</comment>
<dbReference type="EMBL" id="CP001071">
    <property type="protein sequence ID" value="ACD04182.1"/>
    <property type="molecule type" value="Genomic_DNA"/>
</dbReference>
<keyword evidence="3 8" id="KW-0812">Transmembrane</keyword>
<dbReference type="GO" id="GO:0045454">
    <property type="term" value="P:cell redox homeostasis"/>
    <property type="evidence" value="ECO:0007669"/>
    <property type="project" value="TreeGrafter"/>
</dbReference>
<dbReference type="Pfam" id="PF11412">
    <property type="entry name" value="DsbD_N"/>
    <property type="match status" value="1"/>
</dbReference>
<dbReference type="PaxDb" id="349741-Amuc_0343"/>
<gene>
    <name evidence="10" type="ordered locus">Amuc_0343</name>
</gene>
<organism evidence="10 11">
    <name type="scientific">Akkermansia muciniphila (strain ATCC BAA-835 / DSM 22959 / JCM 33894 / BCRC 81048 / CCUG 64013 / CIP 107961 / Muc)</name>
    <dbReference type="NCBI Taxonomy" id="349741"/>
    <lineage>
        <taxon>Bacteria</taxon>
        <taxon>Pseudomonadati</taxon>
        <taxon>Verrucomicrobiota</taxon>
        <taxon>Verrucomicrobiia</taxon>
        <taxon>Verrucomicrobiales</taxon>
        <taxon>Akkermansiaceae</taxon>
        <taxon>Akkermansia</taxon>
    </lineage>
</organism>
<evidence type="ECO:0000256" key="7">
    <source>
        <dbReference type="SAM" id="MobiDB-lite"/>
    </source>
</evidence>
<evidence type="ECO:0000259" key="9">
    <source>
        <dbReference type="PROSITE" id="PS51352"/>
    </source>
</evidence>
<dbReference type="STRING" id="349741.Amuc_0343"/>
<dbReference type="eggNOG" id="COG4232">
    <property type="taxonomic scope" value="Bacteria"/>
</dbReference>